<dbReference type="VEuPathDB" id="FungiDB:PAAG_08345"/>
<accession>C1HC54</accession>
<dbReference type="Proteomes" id="UP000002059">
    <property type="component" value="Partially assembled WGS sequence"/>
</dbReference>
<dbReference type="HOGENOM" id="CLU_1787396_0_0_1"/>
<evidence type="ECO:0000313" key="1">
    <source>
        <dbReference type="EMBL" id="EEH38618.2"/>
    </source>
</evidence>
<proteinExistence type="predicted"/>
<dbReference type="GeneID" id="9092973"/>
<organism evidence="1 2">
    <name type="scientific">Paracoccidioides lutzii (strain ATCC MYA-826 / Pb01)</name>
    <name type="common">Paracoccidioides brasiliensis</name>
    <dbReference type="NCBI Taxonomy" id="502779"/>
    <lineage>
        <taxon>Eukaryota</taxon>
        <taxon>Fungi</taxon>
        <taxon>Dikarya</taxon>
        <taxon>Ascomycota</taxon>
        <taxon>Pezizomycotina</taxon>
        <taxon>Eurotiomycetes</taxon>
        <taxon>Eurotiomycetidae</taxon>
        <taxon>Onygenales</taxon>
        <taxon>Ajellomycetaceae</taxon>
        <taxon>Paracoccidioides</taxon>
    </lineage>
</organism>
<evidence type="ECO:0000313" key="2">
    <source>
        <dbReference type="Proteomes" id="UP000002059"/>
    </source>
</evidence>
<name>C1HC54_PARBA</name>
<gene>
    <name evidence="1" type="ORF">PAAG_08345</name>
</gene>
<sequence>MALPYIVSDPAFLPHTFSNFKGKSAETSNKIANITLPLYNVVVATRYFCGTKTAQVTVEYLWMVTAKHPSISIGQKRFGFNDNRLGWVTTIAPLSKTSRLRSTAKSSAGQPVILPGEVNKPLRWIGLNTHDSDTGLPDSPPLLSA</sequence>
<dbReference type="RefSeq" id="XP_015701150.1">
    <property type="nucleotide sequence ID" value="XM_015846486.1"/>
</dbReference>
<keyword evidence="2" id="KW-1185">Reference proteome</keyword>
<dbReference type="AlphaFoldDB" id="C1HC54"/>
<reference evidence="1 2" key="1">
    <citation type="journal article" date="2011" name="PLoS Genet.">
        <title>Comparative genomic analysis of human fungal pathogens causing paracoccidioidomycosis.</title>
        <authorList>
            <person name="Desjardins C.A."/>
            <person name="Champion M.D."/>
            <person name="Holder J.W."/>
            <person name="Muszewska A."/>
            <person name="Goldberg J."/>
            <person name="Bailao A.M."/>
            <person name="Brigido M.M."/>
            <person name="Ferreira M.E."/>
            <person name="Garcia A.M."/>
            <person name="Grynberg M."/>
            <person name="Gujja S."/>
            <person name="Heiman D.I."/>
            <person name="Henn M.R."/>
            <person name="Kodira C.D."/>
            <person name="Leon-Narvaez H."/>
            <person name="Longo L.V."/>
            <person name="Ma L.J."/>
            <person name="Malavazi I."/>
            <person name="Matsuo A.L."/>
            <person name="Morais F.V."/>
            <person name="Pereira M."/>
            <person name="Rodriguez-Brito S."/>
            <person name="Sakthikumar S."/>
            <person name="Salem-Izacc S.M."/>
            <person name="Sykes S.M."/>
            <person name="Teixeira M.M."/>
            <person name="Vallejo M.C."/>
            <person name="Walter M.E."/>
            <person name="Yandava C."/>
            <person name="Young S."/>
            <person name="Zeng Q."/>
            <person name="Zucker J."/>
            <person name="Felipe M.S."/>
            <person name="Goldman G.H."/>
            <person name="Haas B.J."/>
            <person name="McEwen J.G."/>
            <person name="Nino-Vega G."/>
            <person name="Puccia R."/>
            <person name="San-Blas G."/>
            <person name="Soares C.M."/>
            <person name="Birren B.W."/>
            <person name="Cuomo C.A."/>
        </authorList>
    </citation>
    <scope>NUCLEOTIDE SEQUENCE [LARGE SCALE GENOMIC DNA]</scope>
    <source>
        <strain evidence="2">ATCC MYA-826 / Pb01</strain>
    </source>
</reference>
<dbReference type="KEGG" id="pbl:PAAG_08345"/>
<protein>
    <submittedName>
        <fullName evidence="1">Uncharacterized protein</fullName>
    </submittedName>
</protein>
<dbReference type="EMBL" id="KN294023">
    <property type="protein sequence ID" value="EEH38618.2"/>
    <property type="molecule type" value="Genomic_DNA"/>
</dbReference>